<sequence length="349" mass="36423">MRSDGGGRQNLKRNEKALSMFAFPVLLGDIGGTNARFAVLAAPGEPVQLLPRTLTADTPDPVGAIRIALQGYKGEAPRSAMIAVATRVDAPSIRLTNASWVIDAQAIAKALGLERVTLVNDYTPVAASVTVLSEEKGDLAPIGSGHPGEGARVVLGPGTGLGVGALIPVEDRLAIVATEAGHIEFGPSTEEEAALWPHLERVGGRVSAEVLLSGPGLFRIAKAIAAHRCVDCPYAKPNDVLTAAREGDEMAQAALNLFSRWLGRYSGDMALTFEASGGVFIAGGIAPRMVDILQDGGFREAFDSKAPHHAWASKVPAFVIVNAEPALQGLAALVTNPGRFVFKSQGWAA</sequence>
<keyword evidence="1" id="KW-0808">Transferase</keyword>
<keyword evidence="5" id="KW-1185">Reference proteome</keyword>
<dbReference type="GO" id="GO:0005829">
    <property type="term" value="C:cytosol"/>
    <property type="evidence" value="ECO:0007669"/>
    <property type="project" value="TreeGrafter"/>
</dbReference>
<proteinExistence type="inferred from homology"/>
<organism evidence="4 5">
    <name type="scientific">Microvirga guangxiensis</name>
    <dbReference type="NCBI Taxonomy" id="549386"/>
    <lineage>
        <taxon>Bacteria</taxon>
        <taxon>Pseudomonadati</taxon>
        <taxon>Pseudomonadota</taxon>
        <taxon>Alphaproteobacteria</taxon>
        <taxon>Hyphomicrobiales</taxon>
        <taxon>Methylobacteriaceae</taxon>
        <taxon>Microvirga</taxon>
    </lineage>
</organism>
<dbReference type="GO" id="GO:0006096">
    <property type="term" value="P:glycolytic process"/>
    <property type="evidence" value="ECO:0007669"/>
    <property type="project" value="InterPro"/>
</dbReference>
<keyword evidence="2 4" id="KW-0418">Kinase</keyword>
<dbReference type="GO" id="GO:0005536">
    <property type="term" value="F:D-glucose binding"/>
    <property type="evidence" value="ECO:0007669"/>
    <property type="project" value="InterPro"/>
</dbReference>
<dbReference type="EMBL" id="FMVJ01000003">
    <property type="protein sequence ID" value="SCY29712.1"/>
    <property type="molecule type" value="Genomic_DNA"/>
</dbReference>
<gene>
    <name evidence="4" type="ORF">SAMN02927923_01086</name>
</gene>
<dbReference type="AlphaFoldDB" id="A0A1G5ERV6"/>
<evidence type="ECO:0000256" key="1">
    <source>
        <dbReference type="ARBA" id="ARBA00022679"/>
    </source>
</evidence>
<dbReference type="SUPFAM" id="SSF53067">
    <property type="entry name" value="Actin-like ATPase domain"/>
    <property type="match status" value="1"/>
</dbReference>
<name>A0A1G5ERV6_9HYPH</name>
<dbReference type="InterPro" id="IPR050201">
    <property type="entry name" value="Bacterial_glucokinase"/>
</dbReference>
<dbReference type="GO" id="GO:0004340">
    <property type="term" value="F:glucokinase activity"/>
    <property type="evidence" value="ECO:0007669"/>
    <property type="project" value="InterPro"/>
</dbReference>
<dbReference type="Proteomes" id="UP000199569">
    <property type="component" value="Unassembled WGS sequence"/>
</dbReference>
<dbReference type="RefSeq" id="WP_342025958.1">
    <property type="nucleotide sequence ID" value="NZ_FMVJ01000003.1"/>
</dbReference>
<protein>
    <submittedName>
        <fullName evidence="4">Glucokinase</fullName>
    </submittedName>
</protein>
<reference evidence="4 5" key="1">
    <citation type="submission" date="2016-10" db="EMBL/GenBank/DDBJ databases">
        <authorList>
            <person name="de Groot N.N."/>
        </authorList>
    </citation>
    <scope>NUCLEOTIDE SEQUENCE [LARGE SCALE GENOMIC DNA]</scope>
    <source>
        <strain evidence="4 5">CGMCC 1.7666</strain>
    </source>
</reference>
<evidence type="ECO:0000313" key="4">
    <source>
        <dbReference type="EMBL" id="SCY29712.1"/>
    </source>
</evidence>
<comment type="similarity">
    <text evidence="3">Belongs to the bacterial glucokinase family.</text>
</comment>
<dbReference type="InterPro" id="IPR043129">
    <property type="entry name" value="ATPase_NBD"/>
</dbReference>
<dbReference type="Gene3D" id="3.40.367.20">
    <property type="match status" value="1"/>
</dbReference>
<evidence type="ECO:0000256" key="3">
    <source>
        <dbReference type="RuleBase" id="RU004046"/>
    </source>
</evidence>
<dbReference type="GO" id="GO:0005524">
    <property type="term" value="F:ATP binding"/>
    <property type="evidence" value="ECO:0007669"/>
    <property type="project" value="InterPro"/>
</dbReference>
<dbReference type="PANTHER" id="PTHR47690">
    <property type="entry name" value="GLUCOKINASE"/>
    <property type="match status" value="1"/>
</dbReference>
<dbReference type="CDD" id="cd24008">
    <property type="entry name" value="ASKHA_NBD_GLK"/>
    <property type="match status" value="1"/>
</dbReference>
<dbReference type="Pfam" id="PF02685">
    <property type="entry name" value="Glucokinase"/>
    <property type="match status" value="1"/>
</dbReference>
<dbReference type="Gene3D" id="3.30.420.40">
    <property type="match status" value="1"/>
</dbReference>
<dbReference type="PANTHER" id="PTHR47690:SF1">
    <property type="entry name" value="GLUCOKINASE"/>
    <property type="match status" value="1"/>
</dbReference>
<dbReference type="InterPro" id="IPR003836">
    <property type="entry name" value="Glucokinase"/>
</dbReference>
<dbReference type="STRING" id="549386.SAMN02927923_01086"/>
<accession>A0A1G5ERV6</accession>
<evidence type="ECO:0000313" key="5">
    <source>
        <dbReference type="Proteomes" id="UP000199569"/>
    </source>
</evidence>
<evidence type="ECO:0000256" key="2">
    <source>
        <dbReference type="ARBA" id="ARBA00022777"/>
    </source>
</evidence>